<feature type="region of interest" description="Disordered" evidence="1">
    <location>
        <begin position="531"/>
        <end position="569"/>
    </location>
</feature>
<dbReference type="EMBL" id="KV003963">
    <property type="protein sequence ID" value="KZV35984.1"/>
    <property type="molecule type" value="Genomic_DNA"/>
</dbReference>
<feature type="region of interest" description="Disordered" evidence="1">
    <location>
        <begin position="354"/>
        <end position="383"/>
    </location>
</feature>
<accession>A0A2Z7BNQ8</accession>
<feature type="compositionally biased region" description="Polar residues" evidence="1">
    <location>
        <begin position="531"/>
        <end position="541"/>
    </location>
</feature>
<dbReference type="Proteomes" id="UP000250235">
    <property type="component" value="Unassembled WGS sequence"/>
</dbReference>
<feature type="compositionally biased region" description="Polar residues" evidence="1">
    <location>
        <begin position="355"/>
        <end position="372"/>
    </location>
</feature>
<keyword evidence="3" id="KW-1185">Reference proteome</keyword>
<organism evidence="2 3">
    <name type="scientific">Dorcoceras hygrometricum</name>
    <dbReference type="NCBI Taxonomy" id="472368"/>
    <lineage>
        <taxon>Eukaryota</taxon>
        <taxon>Viridiplantae</taxon>
        <taxon>Streptophyta</taxon>
        <taxon>Embryophyta</taxon>
        <taxon>Tracheophyta</taxon>
        <taxon>Spermatophyta</taxon>
        <taxon>Magnoliopsida</taxon>
        <taxon>eudicotyledons</taxon>
        <taxon>Gunneridae</taxon>
        <taxon>Pentapetalae</taxon>
        <taxon>asterids</taxon>
        <taxon>lamiids</taxon>
        <taxon>Lamiales</taxon>
        <taxon>Gesneriaceae</taxon>
        <taxon>Didymocarpoideae</taxon>
        <taxon>Trichosporeae</taxon>
        <taxon>Loxocarpinae</taxon>
        <taxon>Dorcoceras</taxon>
    </lineage>
</organism>
<evidence type="ECO:0000256" key="1">
    <source>
        <dbReference type="SAM" id="MobiDB-lite"/>
    </source>
</evidence>
<feature type="region of interest" description="Disordered" evidence="1">
    <location>
        <begin position="401"/>
        <end position="437"/>
    </location>
</feature>
<evidence type="ECO:0000313" key="3">
    <source>
        <dbReference type="Proteomes" id="UP000250235"/>
    </source>
</evidence>
<dbReference type="AlphaFoldDB" id="A0A2Z7BNQ8"/>
<proteinExistence type="predicted"/>
<protein>
    <submittedName>
        <fullName evidence="2">Pleiotropic drug resistance protein 5-like</fullName>
    </submittedName>
</protein>
<sequence length="713" mass="78737">MACGAWSHAAASCAAYGATICARRCTSIAHGRRPLAGHQRTTIAWAAATICATLREKPATLGRLSRGKRTASARNSARCGAAACGGVGQPTCDKISFFNLKFRDFRYNMAQLVFSLITLLATRAWLRPVSRGNRHFTVGGGRLRQSGPRPEARLLRQPALEGLTRSARTDSPRQVGRNKFRRERRRRKAAAAVAFERGEGGGHLELGLGFNVVCRSRTPQNPLPMLNTLSSVSVRESRIQYLCDPQWFRDTASRGPTTIVAPESQFRTCPMDHDSIGYPRMSASGESSTTMHRLLHASGSHPIPTPYDPKDIVVYSLAVERIPASFRRIFQQSVYTDGFVGYFSDLDVQSIPEFDSTSSDGSTVYRSPSPQVESFEEAESVEPSAHLALGPAISGVAQEEQSYFVESPESPPHTFQRQDTSASSSDSPMHLNSDDIPLDVTADVHPTLPAVTVDLSPLLDDLKISLSKRMDDAQSDILSRLRTIERGLQDTLGQQNEYFRNLIQSARQDGKNQDDIQTLRFNAFQKVVNSLDGQGEGSSSRRPLPPPVNQGEGSGGDTVRTTDIAQRDIDNAQRNKLERLMAADRQRERERDLVQFPVNQGEGSGGDTVRTTDIAQRDIDNAQRNKLERLMAADRQRERERDSGSETVGLSNQVFELSGQIVTVENALRAMVAANKKDYITNSILDRYGNSEVQQEQYYTVNSEGCCQQRCAY</sequence>
<feature type="compositionally biased region" description="Polar residues" evidence="1">
    <location>
        <begin position="413"/>
        <end position="427"/>
    </location>
</feature>
<reference evidence="2 3" key="1">
    <citation type="journal article" date="2015" name="Proc. Natl. Acad. Sci. U.S.A.">
        <title>The resurrection genome of Boea hygrometrica: A blueprint for survival of dehydration.</title>
        <authorList>
            <person name="Xiao L."/>
            <person name="Yang G."/>
            <person name="Zhang L."/>
            <person name="Yang X."/>
            <person name="Zhao S."/>
            <person name="Ji Z."/>
            <person name="Zhou Q."/>
            <person name="Hu M."/>
            <person name="Wang Y."/>
            <person name="Chen M."/>
            <person name="Xu Y."/>
            <person name="Jin H."/>
            <person name="Xiao X."/>
            <person name="Hu G."/>
            <person name="Bao F."/>
            <person name="Hu Y."/>
            <person name="Wan P."/>
            <person name="Li L."/>
            <person name="Deng X."/>
            <person name="Kuang T."/>
            <person name="Xiang C."/>
            <person name="Zhu J.K."/>
            <person name="Oliver M.J."/>
            <person name="He Y."/>
        </authorList>
    </citation>
    <scope>NUCLEOTIDE SEQUENCE [LARGE SCALE GENOMIC DNA]</scope>
    <source>
        <strain evidence="3">cv. XS01</strain>
    </source>
</reference>
<name>A0A2Z7BNQ8_9LAMI</name>
<evidence type="ECO:0000313" key="2">
    <source>
        <dbReference type="EMBL" id="KZV35984.1"/>
    </source>
</evidence>
<gene>
    <name evidence="2" type="ORF">F511_16966</name>
</gene>